<accession>A0ABV6MWE9</accession>
<dbReference type="InterPro" id="IPR003594">
    <property type="entry name" value="HATPase_dom"/>
</dbReference>
<dbReference type="InterPro" id="IPR036890">
    <property type="entry name" value="HATPase_C_sf"/>
</dbReference>
<gene>
    <name evidence="7" type="ORF">ACFFH7_23475</name>
</gene>
<evidence type="ECO:0000256" key="4">
    <source>
        <dbReference type="SAM" id="MobiDB-lite"/>
    </source>
</evidence>
<feature type="transmembrane region" description="Helical" evidence="5">
    <location>
        <begin position="105"/>
        <end position="122"/>
    </location>
</feature>
<feature type="transmembrane region" description="Helical" evidence="5">
    <location>
        <begin position="58"/>
        <end position="84"/>
    </location>
</feature>
<feature type="transmembrane region" description="Helical" evidence="5">
    <location>
        <begin position="128"/>
        <end position="145"/>
    </location>
</feature>
<dbReference type="Pfam" id="PF04024">
    <property type="entry name" value="PspC"/>
    <property type="match status" value="1"/>
</dbReference>
<organism evidence="7 8">
    <name type="scientific">Kutzneria chonburiensis</name>
    <dbReference type="NCBI Taxonomy" id="1483604"/>
    <lineage>
        <taxon>Bacteria</taxon>
        <taxon>Bacillati</taxon>
        <taxon>Actinomycetota</taxon>
        <taxon>Actinomycetes</taxon>
        <taxon>Pseudonocardiales</taxon>
        <taxon>Pseudonocardiaceae</taxon>
        <taxon>Kutzneria</taxon>
    </lineage>
</organism>
<dbReference type="EMBL" id="JBHLUD010000007">
    <property type="protein sequence ID" value="MFC0544487.1"/>
    <property type="molecule type" value="Genomic_DNA"/>
</dbReference>
<dbReference type="Gene3D" id="3.30.565.10">
    <property type="entry name" value="Histidine kinase-like ATPase, C-terminal domain"/>
    <property type="match status" value="1"/>
</dbReference>
<evidence type="ECO:0000256" key="3">
    <source>
        <dbReference type="ARBA" id="ARBA00023012"/>
    </source>
</evidence>
<dbReference type="PANTHER" id="PTHR24421:SF61">
    <property type="entry name" value="OXYGEN SENSOR HISTIDINE KINASE NREB"/>
    <property type="match status" value="1"/>
</dbReference>
<dbReference type="PANTHER" id="PTHR24421">
    <property type="entry name" value="NITRATE/NITRITE SENSOR PROTEIN NARX-RELATED"/>
    <property type="match status" value="1"/>
</dbReference>
<keyword evidence="5" id="KW-0812">Transmembrane</keyword>
<reference evidence="7 8" key="1">
    <citation type="submission" date="2024-09" db="EMBL/GenBank/DDBJ databases">
        <authorList>
            <person name="Sun Q."/>
            <person name="Mori K."/>
        </authorList>
    </citation>
    <scope>NUCLEOTIDE SEQUENCE [LARGE SCALE GENOMIC DNA]</scope>
    <source>
        <strain evidence="7 8">TBRC 1432</strain>
    </source>
</reference>
<feature type="domain" description="Histidine kinase/HSP90-like ATPase" evidence="6">
    <location>
        <begin position="348"/>
        <end position="442"/>
    </location>
</feature>
<dbReference type="Proteomes" id="UP001589810">
    <property type="component" value="Unassembled WGS sequence"/>
</dbReference>
<dbReference type="SUPFAM" id="SSF55874">
    <property type="entry name" value="ATPase domain of HSP90 chaperone/DNA topoisomerase II/histidine kinase"/>
    <property type="match status" value="1"/>
</dbReference>
<keyword evidence="3" id="KW-0902">Two-component regulatory system</keyword>
<protein>
    <submittedName>
        <fullName evidence="7">PspC domain-containing protein</fullName>
    </submittedName>
</protein>
<keyword evidence="1" id="KW-0808">Transferase</keyword>
<sequence>MAGGTRACDHLGVSSQLVEEEKATPEVFAGRRLHRSGSHKIAGGVAGGLAEHLNVPVLWVRAAFTVLTAIGYIGPLAYVLLWMFAGQAPPEEKEPEADAKERQQGIALLALGVGLFIVISLLSGSLTSWFIVPITVGIGGAALVWREADEAQRRKWRDGAKTGVSGFLGGSSTQARVRLLVGVLLVCGGIGLFLFQQVSPTLVPAVVIAILATLVGVGVITVPWWLRLIRDLDDERSARIRDQEREEIAAHLHDSVLQTLALIQKQAENPREVIKLARGQERQLRTWLYGPTGYGRGRAQAAEANEAADVPPSYGTLHEAIAVACGEVEDTFDVTVEQVVVGDCPMDVRLTALVQAAREAIVNSAKHSGVGEVSVYAEIEPDTVTVFVRDRGKGFDPDKVPEDRHGLADSIRGRMDRHGGKLRLRTSPGEGTEVQLEMPRKKEAKA</sequence>
<evidence type="ECO:0000256" key="2">
    <source>
        <dbReference type="ARBA" id="ARBA00022777"/>
    </source>
</evidence>
<evidence type="ECO:0000313" key="8">
    <source>
        <dbReference type="Proteomes" id="UP001589810"/>
    </source>
</evidence>
<evidence type="ECO:0000313" key="7">
    <source>
        <dbReference type="EMBL" id="MFC0544487.1"/>
    </source>
</evidence>
<dbReference type="SMART" id="SM00387">
    <property type="entry name" value="HATPase_c"/>
    <property type="match status" value="1"/>
</dbReference>
<feature type="transmembrane region" description="Helical" evidence="5">
    <location>
        <begin position="177"/>
        <end position="196"/>
    </location>
</feature>
<name>A0ABV6MWE9_9PSEU</name>
<keyword evidence="2" id="KW-0418">Kinase</keyword>
<dbReference type="CDD" id="cd16917">
    <property type="entry name" value="HATPase_UhpB-NarQ-NarX-like"/>
    <property type="match status" value="1"/>
</dbReference>
<feature type="transmembrane region" description="Helical" evidence="5">
    <location>
        <begin position="202"/>
        <end position="226"/>
    </location>
</feature>
<evidence type="ECO:0000259" key="6">
    <source>
        <dbReference type="SMART" id="SM00387"/>
    </source>
</evidence>
<proteinExistence type="predicted"/>
<comment type="caution">
    <text evidence="7">The sequence shown here is derived from an EMBL/GenBank/DDBJ whole genome shotgun (WGS) entry which is preliminary data.</text>
</comment>
<keyword evidence="5" id="KW-0472">Membrane</keyword>
<dbReference type="InterPro" id="IPR050482">
    <property type="entry name" value="Sensor_HK_TwoCompSys"/>
</dbReference>
<feature type="compositionally biased region" description="Basic and acidic residues" evidence="4">
    <location>
        <begin position="394"/>
        <end position="419"/>
    </location>
</feature>
<dbReference type="RefSeq" id="WP_379794208.1">
    <property type="nucleotide sequence ID" value="NZ_JBHLUD010000007.1"/>
</dbReference>
<feature type="region of interest" description="Disordered" evidence="4">
    <location>
        <begin position="394"/>
        <end position="446"/>
    </location>
</feature>
<evidence type="ECO:0000256" key="5">
    <source>
        <dbReference type="SAM" id="Phobius"/>
    </source>
</evidence>
<keyword evidence="5" id="KW-1133">Transmembrane helix</keyword>
<dbReference type="Pfam" id="PF02518">
    <property type="entry name" value="HATPase_c"/>
    <property type="match status" value="1"/>
</dbReference>
<keyword evidence="8" id="KW-1185">Reference proteome</keyword>
<evidence type="ECO:0000256" key="1">
    <source>
        <dbReference type="ARBA" id="ARBA00022679"/>
    </source>
</evidence>
<dbReference type="InterPro" id="IPR007168">
    <property type="entry name" value="Phageshock_PspC_N"/>
</dbReference>